<dbReference type="OrthoDB" id="1055097at2759"/>
<evidence type="ECO:0000256" key="3">
    <source>
        <dbReference type="ARBA" id="ARBA00022777"/>
    </source>
</evidence>
<sequence>MEFINANDDSFDPTPKLRSSPILIDFVSFNQNDINCNNCGNKYSETLLFEQKYCKGCLLGYLNKIIIDNYTYLDLHISVINSECTEHKTRDFFTQEWCDSCSVISFFKQIPTNSLAYYNDDFSFEEQNKIIESEKYCKLCRKLIYQNSLLFEKLKMCSDCYQISYELIPSTTTNEITTVLYLPWWDAFYICIICKIELIFDVSQKWCPHCFIIYSGCRYCLTTNIIFGFTGQSQCKKCKRIVLITINNSTLSIGNNEIDNFIYKKRNKINNCDNVDYMKDINKYDDNPLNVYDFLKEKIYINFDPEAVMEWIPYSRIKILNKIAEEKFINVYKATWLNGGIYGANYSHCNREKSEIITIKKFINSQDINKYLFNELKSYHQRYNKSGHILRYYGIAKDPVTKEYILAMKYADGGNLHNYLQKNFKNITWKEKLEILLQISNGLKTIHDVNLAHQSFHSENILLVESYQSYQKWQFGQWLIGLSQPADDASLNNVSNKIIKDSLLKESDIYSMSMIMWECTTGYRPFANIEYNTGDIINEKRPEITDDTPECFANLMKSCWDFDPKKRPSIIEICKIIHDWFIMEKNTEQFNQAEKKRLELIQLEDPYPEFTDKHYSKAASNKSLKDMISGSSTSMNSMSLFNMKLESSLKSLGKEHEKNDIQSSSSSSSENMTNSIFLANNYSKKHNIEEENNEIQNNG</sequence>
<keyword evidence="3 7" id="KW-0418">Kinase</keyword>
<dbReference type="GO" id="GO:0004674">
    <property type="term" value="F:protein serine/threonine kinase activity"/>
    <property type="evidence" value="ECO:0007669"/>
    <property type="project" value="TreeGrafter"/>
</dbReference>
<dbReference type="Gene3D" id="1.10.510.10">
    <property type="entry name" value="Transferase(Phosphotransferase) domain 1"/>
    <property type="match status" value="1"/>
</dbReference>
<dbReference type="SUPFAM" id="SSF56112">
    <property type="entry name" value="Protein kinase-like (PK-like)"/>
    <property type="match status" value="1"/>
</dbReference>
<dbReference type="STRING" id="658196.A0A397T1A1"/>
<proteinExistence type="predicted"/>
<evidence type="ECO:0000313" key="7">
    <source>
        <dbReference type="EMBL" id="RIA91109.1"/>
    </source>
</evidence>
<keyword evidence="1" id="KW-0808">Transferase</keyword>
<comment type="caution">
    <text evidence="7">The sequence shown here is derived from an EMBL/GenBank/DDBJ whole genome shotgun (WGS) entry which is preliminary data.</text>
</comment>
<dbReference type="PANTHER" id="PTHR44329">
    <property type="entry name" value="SERINE/THREONINE-PROTEIN KINASE TNNI3K-RELATED"/>
    <property type="match status" value="1"/>
</dbReference>
<dbReference type="PROSITE" id="PS50011">
    <property type="entry name" value="PROTEIN_KINASE_DOM"/>
    <property type="match status" value="1"/>
</dbReference>
<protein>
    <submittedName>
        <fullName evidence="7">Kinase-like domain-containing protein</fullName>
    </submittedName>
</protein>
<evidence type="ECO:0000313" key="8">
    <source>
        <dbReference type="Proteomes" id="UP000265703"/>
    </source>
</evidence>
<dbReference type="InterPro" id="IPR051681">
    <property type="entry name" value="Ser/Thr_Kinases-Pseudokinases"/>
</dbReference>
<evidence type="ECO:0000256" key="2">
    <source>
        <dbReference type="ARBA" id="ARBA00022741"/>
    </source>
</evidence>
<feature type="region of interest" description="Disordered" evidence="5">
    <location>
        <begin position="652"/>
        <end position="673"/>
    </location>
</feature>
<keyword evidence="2" id="KW-0547">Nucleotide-binding</keyword>
<keyword evidence="4" id="KW-0067">ATP-binding</keyword>
<organism evidence="7 8">
    <name type="scientific">Glomus cerebriforme</name>
    <dbReference type="NCBI Taxonomy" id="658196"/>
    <lineage>
        <taxon>Eukaryota</taxon>
        <taxon>Fungi</taxon>
        <taxon>Fungi incertae sedis</taxon>
        <taxon>Mucoromycota</taxon>
        <taxon>Glomeromycotina</taxon>
        <taxon>Glomeromycetes</taxon>
        <taxon>Glomerales</taxon>
        <taxon>Glomeraceae</taxon>
        <taxon>Glomus</taxon>
    </lineage>
</organism>
<gene>
    <name evidence="7" type="ORF">C1645_875671</name>
</gene>
<dbReference type="AlphaFoldDB" id="A0A397T1A1"/>
<evidence type="ECO:0000256" key="5">
    <source>
        <dbReference type="SAM" id="MobiDB-lite"/>
    </source>
</evidence>
<dbReference type="EMBL" id="QKYT01000162">
    <property type="protein sequence ID" value="RIA91109.1"/>
    <property type="molecule type" value="Genomic_DNA"/>
</dbReference>
<dbReference type="GO" id="GO:0005524">
    <property type="term" value="F:ATP binding"/>
    <property type="evidence" value="ECO:0007669"/>
    <property type="project" value="UniProtKB-KW"/>
</dbReference>
<dbReference type="Proteomes" id="UP000265703">
    <property type="component" value="Unassembled WGS sequence"/>
</dbReference>
<accession>A0A397T1A1</accession>
<reference evidence="7 8" key="1">
    <citation type="submission" date="2018-06" db="EMBL/GenBank/DDBJ databases">
        <title>Comparative genomics reveals the genomic features of Rhizophagus irregularis, R. cerebriforme, R. diaphanum and Gigaspora rosea, and their symbiotic lifestyle signature.</title>
        <authorList>
            <person name="Morin E."/>
            <person name="San Clemente H."/>
            <person name="Chen E.C.H."/>
            <person name="De La Providencia I."/>
            <person name="Hainaut M."/>
            <person name="Kuo A."/>
            <person name="Kohler A."/>
            <person name="Murat C."/>
            <person name="Tang N."/>
            <person name="Roy S."/>
            <person name="Loubradou J."/>
            <person name="Henrissat B."/>
            <person name="Grigoriev I.V."/>
            <person name="Corradi N."/>
            <person name="Roux C."/>
            <person name="Martin F.M."/>
        </authorList>
    </citation>
    <scope>NUCLEOTIDE SEQUENCE [LARGE SCALE GENOMIC DNA]</scope>
    <source>
        <strain evidence="7 8">DAOM 227022</strain>
    </source>
</reference>
<dbReference type="InterPro" id="IPR011009">
    <property type="entry name" value="Kinase-like_dom_sf"/>
</dbReference>
<evidence type="ECO:0000259" key="6">
    <source>
        <dbReference type="PROSITE" id="PS50011"/>
    </source>
</evidence>
<evidence type="ECO:0000256" key="1">
    <source>
        <dbReference type="ARBA" id="ARBA00022679"/>
    </source>
</evidence>
<dbReference type="InterPro" id="IPR000719">
    <property type="entry name" value="Prot_kinase_dom"/>
</dbReference>
<evidence type="ECO:0000256" key="4">
    <source>
        <dbReference type="ARBA" id="ARBA00022840"/>
    </source>
</evidence>
<name>A0A397T1A1_9GLOM</name>
<feature type="domain" description="Protein kinase" evidence="6">
    <location>
        <begin position="317"/>
        <end position="581"/>
    </location>
</feature>
<dbReference type="PANTHER" id="PTHR44329:SF288">
    <property type="entry name" value="MITOGEN-ACTIVATED PROTEIN KINASE KINASE KINASE 20"/>
    <property type="match status" value="1"/>
</dbReference>
<keyword evidence="8" id="KW-1185">Reference proteome</keyword>
<dbReference type="Pfam" id="PF00069">
    <property type="entry name" value="Pkinase"/>
    <property type="match status" value="1"/>
</dbReference>